<sequence length="788" mass="91843">MTAYSAIWKDGPLHYIDHSPWNFSRKDSNKEVTLKCIHNSQDVIELAKKYISNRKIFEPYGISQNPHTNEFILVQNDITWIKTGKNESMTAYSAIWKDGPLHYIDHPPWNFSRKDSNKEVTLKCIHNSQNHIEFVIDKAKKYLSNKKIFELYGISQNPYTNEFIFVQNNIIWMNGNKRIDDFIQDMQSNTESAIWKDGPLYYKYLQGNAREESNKEITLKFLHNLQDPIGFAINEAKKYLSNEKIFKLYGISQNPYTNEFILVHPRISGNKRIDDFIQDMQSNTKYGDIIFEWVPYIQFDKIEEMDKNGSITTYSAIWKDGPLYYKYSRDDTRIDSNKEVTLKYLHNSQNRVERVINEVKKYLSKKFSGDAIFALCGISQNPYTNEFILVQNNIIWITVWKNGPIKKQQNGNYTRDSNSKVILKCLDSSQNPIADIINKAGKYFNKGFCGKVFKLFGISQNPVTNDFILVQNNDNITWTSEIGKDDLTTDYSAIWKDGPIEYKDELKKYSRWPNKIVVLKCIHNSQNHIEFVINEAEKYAIKEFYRKIFISYGISQNPYTNDFILVQNNSIAWTSGKGGFATIYTAIWRNGPLKEQRNGNYTRSENEKVALKCLDNSQNLTNELLNEVKAYSIRLIDNTPEVLRGRPYTQASDIYSFGMMMYFVATGRQPFDNCAHDHILALDICKGTRPELKEQEAPKSYINLMRKCWNSNPHNRPNVTKLYQSLWSININDSEIERAENYRNLHLTSLMESRQTATHPQAIYTSRLLNPFTKDLQNSECLDCAILD</sequence>
<accession>A0A8H3LCU9</accession>
<comment type="caution">
    <text evidence="2">The sequence shown here is derived from an EMBL/GenBank/DDBJ whole genome shotgun (WGS) entry which is preliminary data.</text>
</comment>
<dbReference type="Proteomes" id="UP000615446">
    <property type="component" value="Unassembled WGS sequence"/>
</dbReference>
<dbReference type="Gene3D" id="1.10.510.10">
    <property type="entry name" value="Transferase(Phosphotransferase) domain 1"/>
    <property type="match status" value="1"/>
</dbReference>
<organism evidence="2 3">
    <name type="scientific">Rhizophagus clarus</name>
    <dbReference type="NCBI Taxonomy" id="94130"/>
    <lineage>
        <taxon>Eukaryota</taxon>
        <taxon>Fungi</taxon>
        <taxon>Fungi incertae sedis</taxon>
        <taxon>Mucoromycota</taxon>
        <taxon>Glomeromycotina</taxon>
        <taxon>Glomeromycetes</taxon>
        <taxon>Glomerales</taxon>
        <taxon>Glomeraceae</taxon>
        <taxon>Rhizophagus</taxon>
    </lineage>
</organism>
<dbReference type="EMBL" id="BLAL01000068">
    <property type="protein sequence ID" value="GES83219.1"/>
    <property type="molecule type" value="Genomic_DNA"/>
</dbReference>
<dbReference type="GO" id="GO:0005524">
    <property type="term" value="F:ATP binding"/>
    <property type="evidence" value="ECO:0007669"/>
    <property type="project" value="InterPro"/>
</dbReference>
<protein>
    <submittedName>
        <fullName evidence="2">Kinase-like domain-containing protein</fullName>
    </submittedName>
</protein>
<dbReference type="InterPro" id="IPR011009">
    <property type="entry name" value="Kinase-like_dom_sf"/>
</dbReference>
<keyword evidence="2" id="KW-0418">Kinase</keyword>
<proteinExistence type="predicted"/>
<keyword evidence="2" id="KW-0808">Transferase</keyword>
<name>A0A8H3LCU9_9GLOM</name>
<evidence type="ECO:0000313" key="2">
    <source>
        <dbReference type="EMBL" id="GES83219.1"/>
    </source>
</evidence>
<dbReference type="Pfam" id="PF07714">
    <property type="entry name" value="PK_Tyr_Ser-Thr"/>
    <property type="match status" value="1"/>
</dbReference>
<dbReference type="AlphaFoldDB" id="A0A8H3LCU9"/>
<feature type="domain" description="Protein kinase" evidence="1">
    <location>
        <begin position="438"/>
        <end position="728"/>
    </location>
</feature>
<dbReference type="PANTHER" id="PTHR44329">
    <property type="entry name" value="SERINE/THREONINE-PROTEIN KINASE TNNI3K-RELATED"/>
    <property type="match status" value="1"/>
</dbReference>
<dbReference type="InterPro" id="IPR001245">
    <property type="entry name" value="Ser-Thr/Tyr_kinase_cat_dom"/>
</dbReference>
<dbReference type="InterPro" id="IPR000719">
    <property type="entry name" value="Prot_kinase_dom"/>
</dbReference>
<dbReference type="PROSITE" id="PS50011">
    <property type="entry name" value="PROTEIN_KINASE_DOM"/>
    <property type="match status" value="1"/>
</dbReference>
<dbReference type="SUPFAM" id="SSF56112">
    <property type="entry name" value="Protein kinase-like (PK-like)"/>
    <property type="match status" value="1"/>
</dbReference>
<reference evidence="2" key="1">
    <citation type="submission" date="2019-10" db="EMBL/GenBank/DDBJ databases">
        <title>Conservation and host-specific expression of non-tandemly repeated heterogenous ribosome RNA gene in arbuscular mycorrhizal fungi.</title>
        <authorList>
            <person name="Maeda T."/>
            <person name="Kobayashi Y."/>
            <person name="Nakagawa T."/>
            <person name="Ezawa T."/>
            <person name="Yamaguchi K."/>
            <person name="Bino T."/>
            <person name="Nishimoto Y."/>
            <person name="Shigenobu S."/>
            <person name="Kawaguchi M."/>
        </authorList>
    </citation>
    <scope>NUCLEOTIDE SEQUENCE</scope>
    <source>
        <strain evidence="2">HR1</strain>
    </source>
</reference>
<dbReference type="InterPro" id="IPR051681">
    <property type="entry name" value="Ser/Thr_Kinases-Pseudokinases"/>
</dbReference>
<gene>
    <name evidence="2" type="ORF">RCL2_001038000</name>
</gene>
<dbReference type="OrthoDB" id="2426488at2759"/>
<evidence type="ECO:0000313" key="3">
    <source>
        <dbReference type="Proteomes" id="UP000615446"/>
    </source>
</evidence>
<dbReference type="GO" id="GO:0004674">
    <property type="term" value="F:protein serine/threonine kinase activity"/>
    <property type="evidence" value="ECO:0007669"/>
    <property type="project" value="TreeGrafter"/>
</dbReference>
<evidence type="ECO:0000259" key="1">
    <source>
        <dbReference type="PROSITE" id="PS50011"/>
    </source>
</evidence>